<evidence type="ECO:0000256" key="8">
    <source>
        <dbReference type="ARBA" id="ARBA00022989"/>
    </source>
</evidence>
<gene>
    <name evidence="14" type="ORF">RG963_09945</name>
</gene>
<protein>
    <submittedName>
        <fullName evidence="14">M48 family metallopeptidase</fullName>
    </submittedName>
</protein>
<evidence type="ECO:0000256" key="11">
    <source>
        <dbReference type="RuleBase" id="RU003983"/>
    </source>
</evidence>
<keyword evidence="9 11" id="KW-0482">Metalloprotease</keyword>
<evidence type="ECO:0000256" key="12">
    <source>
        <dbReference type="SAM" id="Phobius"/>
    </source>
</evidence>
<evidence type="ECO:0000256" key="1">
    <source>
        <dbReference type="ARBA" id="ARBA00004651"/>
    </source>
</evidence>
<evidence type="ECO:0000259" key="13">
    <source>
        <dbReference type="Pfam" id="PF01435"/>
    </source>
</evidence>
<dbReference type="Pfam" id="PF01435">
    <property type="entry name" value="Peptidase_M48"/>
    <property type="match status" value="2"/>
</dbReference>
<comment type="cofactor">
    <cofactor evidence="11">
        <name>Zn(2+)</name>
        <dbReference type="ChEBI" id="CHEBI:29105"/>
    </cofactor>
    <text evidence="11">Binds 1 zinc ion per subunit.</text>
</comment>
<keyword evidence="8 12" id="KW-1133">Transmembrane helix</keyword>
<evidence type="ECO:0000313" key="14">
    <source>
        <dbReference type="EMBL" id="MDR7666089.1"/>
    </source>
</evidence>
<dbReference type="RefSeq" id="WP_310576116.1">
    <property type="nucleotide sequence ID" value="NZ_JAVKPK010000037.1"/>
</dbReference>
<feature type="domain" description="Peptidase M48" evidence="13">
    <location>
        <begin position="79"/>
        <end position="163"/>
    </location>
</feature>
<keyword evidence="3 11" id="KW-0645">Protease</keyword>
<evidence type="ECO:0000256" key="7">
    <source>
        <dbReference type="ARBA" id="ARBA00022833"/>
    </source>
</evidence>
<comment type="caution">
    <text evidence="14">The sequence shown here is derived from an EMBL/GenBank/DDBJ whole genome shotgun (WGS) entry which is preliminary data.</text>
</comment>
<keyword evidence="4 12" id="KW-0812">Transmembrane</keyword>
<dbReference type="InterPro" id="IPR050083">
    <property type="entry name" value="HtpX_protease"/>
</dbReference>
<organism evidence="14 15">
    <name type="scientific">Methanosarcina baikalica</name>
    <dbReference type="NCBI Taxonomy" id="3073890"/>
    <lineage>
        <taxon>Archaea</taxon>
        <taxon>Methanobacteriati</taxon>
        <taxon>Methanobacteriota</taxon>
        <taxon>Stenosarchaea group</taxon>
        <taxon>Methanomicrobia</taxon>
        <taxon>Methanosarcinales</taxon>
        <taxon>Methanosarcinaceae</taxon>
        <taxon>Methanosarcina</taxon>
    </lineage>
</organism>
<dbReference type="PANTHER" id="PTHR43221:SF1">
    <property type="entry name" value="PROTEASE HTPX"/>
    <property type="match status" value="1"/>
</dbReference>
<name>A0ABU2D275_9EURY</name>
<sequence length="267" mass="30412">MLDSEIKNLRHPAEIPLFIICLLVSIFIYITLMTIPILYPEELGVEYVLVVPIAIAFLSFVSGQTYGGMMANAIKLSEKQFPELYEIIKRLSSELNLNEVPDAFLIQEGGLINAFATRLYFRRNYVVFYADVVEVAYMEGDFDSLEFIVAHEMAHIKAGHVTLLYNLSIFPIAFVPVLKNLLWTALSRAREYTSDRIAIRLAPSGKKGLIVLSAGEHLYRDVNYEEYLETARTPEGFWIWSTNLLSTHPALVRRVKAINENMPGRIF</sequence>
<evidence type="ECO:0000256" key="10">
    <source>
        <dbReference type="ARBA" id="ARBA00023136"/>
    </source>
</evidence>
<keyword evidence="10 12" id="KW-0472">Membrane</keyword>
<evidence type="ECO:0000256" key="5">
    <source>
        <dbReference type="ARBA" id="ARBA00022723"/>
    </source>
</evidence>
<keyword evidence="15" id="KW-1185">Reference proteome</keyword>
<dbReference type="Proteomes" id="UP001246244">
    <property type="component" value="Unassembled WGS sequence"/>
</dbReference>
<evidence type="ECO:0000256" key="3">
    <source>
        <dbReference type="ARBA" id="ARBA00022670"/>
    </source>
</evidence>
<feature type="domain" description="Peptidase M48" evidence="13">
    <location>
        <begin position="178"/>
        <end position="260"/>
    </location>
</feature>
<evidence type="ECO:0000256" key="6">
    <source>
        <dbReference type="ARBA" id="ARBA00022801"/>
    </source>
</evidence>
<keyword evidence="5" id="KW-0479">Metal-binding</keyword>
<feature type="transmembrane region" description="Helical" evidence="12">
    <location>
        <begin position="45"/>
        <end position="66"/>
    </location>
</feature>
<keyword evidence="6 11" id="KW-0378">Hydrolase</keyword>
<evidence type="ECO:0000256" key="2">
    <source>
        <dbReference type="ARBA" id="ARBA00022475"/>
    </source>
</evidence>
<reference evidence="15" key="1">
    <citation type="submission" date="2023-07" db="EMBL/GenBank/DDBJ databases">
        <title>Whole-genome sequencing of a new Methanosarcina sp. Z-7115.</title>
        <authorList>
            <person name="Zhilina T.N."/>
            <person name="Merkel A.Y."/>
        </authorList>
    </citation>
    <scope>NUCLEOTIDE SEQUENCE [LARGE SCALE GENOMIC DNA]</scope>
    <source>
        <strain evidence="15">Z-7115</strain>
    </source>
</reference>
<dbReference type="EMBL" id="JAVKPK010000037">
    <property type="protein sequence ID" value="MDR7666089.1"/>
    <property type="molecule type" value="Genomic_DNA"/>
</dbReference>
<keyword evidence="7 11" id="KW-0862">Zinc</keyword>
<evidence type="ECO:0000256" key="4">
    <source>
        <dbReference type="ARBA" id="ARBA00022692"/>
    </source>
</evidence>
<dbReference type="InterPro" id="IPR001915">
    <property type="entry name" value="Peptidase_M48"/>
</dbReference>
<accession>A0ABU2D275</accession>
<comment type="subcellular location">
    <subcellularLocation>
        <location evidence="1">Cell membrane</location>
        <topology evidence="1">Multi-pass membrane protein</topology>
    </subcellularLocation>
</comment>
<keyword evidence="2" id="KW-1003">Cell membrane</keyword>
<dbReference type="CDD" id="cd07325">
    <property type="entry name" value="M48_Ste24p_like"/>
    <property type="match status" value="1"/>
</dbReference>
<feature type="transmembrane region" description="Helical" evidence="12">
    <location>
        <begin position="15"/>
        <end position="39"/>
    </location>
</feature>
<evidence type="ECO:0000256" key="9">
    <source>
        <dbReference type="ARBA" id="ARBA00023049"/>
    </source>
</evidence>
<dbReference type="PANTHER" id="PTHR43221">
    <property type="entry name" value="PROTEASE HTPX"/>
    <property type="match status" value="1"/>
</dbReference>
<evidence type="ECO:0000313" key="15">
    <source>
        <dbReference type="Proteomes" id="UP001246244"/>
    </source>
</evidence>
<dbReference type="Gene3D" id="3.30.2010.10">
    <property type="entry name" value="Metalloproteases ('zincins'), catalytic domain"/>
    <property type="match status" value="1"/>
</dbReference>
<proteinExistence type="inferred from homology"/>
<comment type="similarity">
    <text evidence="11">Belongs to the peptidase M48 family.</text>
</comment>